<dbReference type="InterPro" id="IPR029480">
    <property type="entry name" value="Transpos_assoc"/>
</dbReference>
<dbReference type="InParanoid" id="A0A5E4G4Z0"/>
<name>A0A5E4G4Z0_PRUDU</name>
<accession>A0A5E4G4Z0</accession>
<gene>
    <name evidence="2" type="ORF">ALMOND_2B002068</name>
</gene>
<dbReference type="Proteomes" id="UP000327085">
    <property type="component" value="Chromosome 1"/>
</dbReference>
<dbReference type="PANTHER" id="PTHR10775:SF185">
    <property type="entry name" value="OS08G0208400 PROTEIN"/>
    <property type="match status" value="1"/>
</dbReference>
<dbReference type="EMBL" id="CABIKO010000356">
    <property type="protein sequence ID" value="VVA34861.1"/>
    <property type="molecule type" value="Genomic_DNA"/>
</dbReference>
<evidence type="ECO:0000313" key="2">
    <source>
        <dbReference type="EMBL" id="VVA34861.1"/>
    </source>
</evidence>
<dbReference type="Pfam" id="PF13963">
    <property type="entry name" value="Transpos_assoc"/>
    <property type="match status" value="1"/>
</dbReference>
<evidence type="ECO:0000313" key="3">
    <source>
        <dbReference type="Proteomes" id="UP000327085"/>
    </source>
</evidence>
<reference evidence="3" key="1">
    <citation type="journal article" date="2020" name="Plant J.">
        <title>Transposons played a major role in the diversification between the closely related almond and peach genomes: results from the almond genome sequence.</title>
        <authorList>
            <person name="Alioto T."/>
            <person name="Alexiou K.G."/>
            <person name="Bardil A."/>
            <person name="Barteri F."/>
            <person name="Castanera R."/>
            <person name="Cruz F."/>
            <person name="Dhingra A."/>
            <person name="Duval H."/>
            <person name="Fernandez I Marti A."/>
            <person name="Frias L."/>
            <person name="Galan B."/>
            <person name="Garcia J.L."/>
            <person name="Howad W."/>
            <person name="Gomez-Garrido J."/>
            <person name="Gut M."/>
            <person name="Julca I."/>
            <person name="Morata J."/>
            <person name="Puigdomenech P."/>
            <person name="Ribeca P."/>
            <person name="Rubio Cabetas M.J."/>
            <person name="Vlasova A."/>
            <person name="Wirthensohn M."/>
            <person name="Garcia-Mas J."/>
            <person name="Gabaldon T."/>
            <person name="Casacuberta J.M."/>
            <person name="Arus P."/>
        </authorList>
    </citation>
    <scope>NUCLEOTIDE SEQUENCE [LARGE SCALE GENOMIC DNA]</scope>
    <source>
        <strain evidence="3">cv. Texas</strain>
    </source>
</reference>
<dbReference type="Gramene" id="VVA34861">
    <property type="protein sequence ID" value="VVA34861"/>
    <property type="gene ID" value="Prudul26B002068"/>
</dbReference>
<organism evidence="2 3">
    <name type="scientific">Prunus dulcis</name>
    <name type="common">Almond</name>
    <name type="synonym">Amygdalus dulcis</name>
    <dbReference type="NCBI Taxonomy" id="3755"/>
    <lineage>
        <taxon>Eukaryota</taxon>
        <taxon>Viridiplantae</taxon>
        <taxon>Streptophyta</taxon>
        <taxon>Embryophyta</taxon>
        <taxon>Tracheophyta</taxon>
        <taxon>Spermatophyta</taxon>
        <taxon>Magnoliopsida</taxon>
        <taxon>eudicotyledons</taxon>
        <taxon>Gunneridae</taxon>
        <taxon>Pentapetalae</taxon>
        <taxon>rosids</taxon>
        <taxon>fabids</taxon>
        <taxon>Rosales</taxon>
        <taxon>Rosaceae</taxon>
        <taxon>Amygdaloideae</taxon>
        <taxon>Amygdaleae</taxon>
        <taxon>Prunus</taxon>
    </lineage>
</organism>
<evidence type="ECO:0000259" key="1">
    <source>
        <dbReference type="Pfam" id="PF13963"/>
    </source>
</evidence>
<dbReference type="AlphaFoldDB" id="A0A5E4G4Z0"/>
<dbReference type="PANTHER" id="PTHR10775">
    <property type="entry name" value="OS08G0208400 PROTEIN"/>
    <property type="match status" value="1"/>
</dbReference>
<sequence length="226" mass="26243">MVICPCKVCKNLCSQTDNMLYMHMLKHGFDPLYKVWILHGEQASTSTHVEDLEMPAQTKEYEMPEAHRMYNDAYITCDGAGKSTYESVEDYYKKKLDEAQCPLYIGCTKYTMLSTTTYLYKIKAINGLTDKGFNDFLEAIKDMLPNPNVLPDSLYTVRKFLEEFDLGYEKIDACVNDCCLFRREQEHMKICPKCGESRWQVNPRTKKTKKGVPTKVLCYFPLIPRL</sequence>
<dbReference type="OMA" id="HHGEAND"/>
<feature type="domain" description="Transposase-associated" evidence="1">
    <location>
        <begin position="2"/>
        <end position="41"/>
    </location>
</feature>
<protein>
    <submittedName>
        <fullName evidence="2">PREDICTED: En/Spm transposon</fullName>
    </submittedName>
</protein>
<proteinExistence type="predicted"/>